<comment type="similarity">
    <text evidence="1">Belongs to the SRR1 family.</text>
</comment>
<feature type="non-terminal residue" evidence="3">
    <location>
        <position position="1"/>
    </location>
</feature>
<protein>
    <recommendedName>
        <fullName evidence="2">SRR1-like domain-containing protein</fullName>
    </recommendedName>
</protein>
<dbReference type="AlphaFoldDB" id="A0A9P6NF39"/>
<accession>A0A9P6NF39</accession>
<organism evidence="3 4">
    <name type="scientific">Cronartium quercuum f. sp. fusiforme G11</name>
    <dbReference type="NCBI Taxonomy" id="708437"/>
    <lineage>
        <taxon>Eukaryota</taxon>
        <taxon>Fungi</taxon>
        <taxon>Dikarya</taxon>
        <taxon>Basidiomycota</taxon>
        <taxon>Pucciniomycotina</taxon>
        <taxon>Pucciniomycetes</taxon>
        <taxon>Pucciniales</taxon>
        <taxon>Coleosporiaceae</taxon>
        <taxon>Cronartium</taxon>
    </lineage>
</organism>
<evidence type="ECO:0000256" key="1">
    <source>
        <dbReference type="ARBA" id="ARBA00009856"/>
    </source>
</evidence>
<dbReference type="InterPro" id="IPR012942">
    <property type="entry name" value="SRR1-like"/>
</dbReference>
<dbReference type="GO" id="GO:0005634">
    <property type="term" value="C:nucleus"/>
    <property type="evidence" value="ECO:0007669"/>
    <property type="project" value="TreeGrafter"/>
</dbReference>
<dbReference type="InterPro" id="IPR040044">
    <property type="entry name" value="SRR1L"/>
</dbReference>
<reference evidence="3" key="1">
    <citation type="submission" date="2013-11" db="EMBL/GenBank/DDBJ databases">
        <title>Genome sequence of the fusiform rust pathogen reveals effectors for host alternation and coevolution with pine.</title>
        <authorList>
            <consortium name="DOE Joint Genome Institute"/>
            <person name="Smith K."/>
            <person name="Pendleton A."/>
            <person name="Kubisiak T."/>
            <person name="Anderson C."/>
            <person name="Salamov A."/>
            <person name="Aerts A."/>
            <person name="Riley R."/>
            <person name="Clum A."/>
            <person name="Lindquist E."/>
            <person name="Ence D."/>
            <person name="Campbell M."/>
            <person name="Kronenberg Z."/>
            <person name="Feau N."/>
            <person name="Dhillon B."/>
            <person name="Hamelin R."/>
            <person name="Burleigh J."/>
            <person name="Smith J."/>
            <person name="Yandell M."/>
            <person name="Nelson C."/>
            <person name="Grigoriev I."/>
            <person name="Davis J."/>
        </authorList>
    </citation>
    <scope>NUCLEOTIDE SEQUENCE</scope>
    <source>
        <strain evidence="3">G11</strain>
    </source>
</reference>
<keyword evidence="4" id="KW-1185">Reference proteome</keyword>
<evidence type="ECO:0000313" key="3">
    <source>
        <dbReference type="EMBL" id="KAG0145680.1"/>
    </source>
</evidence>
<dbReference type="PANTHER" id="PTHR28626:SF3">
    <property type="entry name" value="SRR1-LIKE PROTEIN"/>
    <property type="match status" value="1"/>
</dbReference>
<name>A0A9P6NF39_9BASI</name>
<proteinExistence type="inferred from homology"/>
<feature type="domain" description="SRR1-like" evidence="2">
    <location>
        <begin position="14"/>
        <end position="228"/>
    </location>
</feature>
<dbReference type="PANTHER" id="PTHR28626">
    <property type="entry name" value="SRR1-LIKE PROTEIN"/>
    <property type="match status" value="1"/>
</dbReference>
<dbReference type="Pfam" id="PF07985">
    <property type="entry name" value="SRR1"/>
    <property type="match status" value="1"/>
</dbReference>
<dbReference type="EMBL" id="MU167272">
    <property type="protein sequence ID" value="KAG0145680.1"/>
    <property type="molecule type" value="Genomic_DNA"/>
</dbReference>
<dbReference type="Proteomes" id="UP000886653">
    <property type="component" value="Unassembled WGS sequence"/>
</dbReference>
<dbReference type="GO" id="GO:0005737">
    <property type="term" value="C:cytoplasm"/>
    <property type="evidence" value="ECO:0007669"/>
    <property type="project" value="TreeGrafter"/>
</dbReference>
<evidence type="ECO:0000313" key="4">
    <source>
        <dbReference type="Proteomes" id="UP000886653"/>
    </source>
</evidence>
<gene>
    <name evidence="3" type="ORF">CROQUDRAFT_45475</name>
</gene>
<sequence length="233" mass="26009">AWLSECLARPGVPSPILRVRCLALGPFTPDDLESSTEDGTSEAQLSTIPPNMLRSGQYQLIFLLDMILPLLKSLNTSCTSTGIAPLIHKPELGSQNLDIQVSFYDPAFRKSDKAYLRELGHVVHDEEQNLACDETTFFYIPHGPMSLYAKLLQENYCSSKLKGLGNLLLFGNHLTNYLDQPPRGKKDSSLSLMATILENRQLASDYPPKEVKAREGGPPVFNDMCLQWFPRKP</sequence>
<comment type="caution">
    <text evidence="3">The sequence shown here is derived from an EMBL/GenBank/DDBJ whole genome shotgun (WGS) entry which is preliminary data.</text>
</comment>
<evidence type="ECO:0000259" key="2">
    <source>
        <dbReference type="Pfam" id="PF07985"/>
    </source>
</evidence>
<dbReference type="OrthoDB" id="551431at2759"/>